<protein>
    <submittedName>
        <fullName evidence="1">Uncharacterized protein</fullName>
    </submittedName>
</protein>
<proteinExistence type="predicted"/>
<reference evidence="2" key="1">
    <citation type="journal article" date="2017" name="Nat. Commun.">
        <title>The asparagus genome sheds light on the origin and evolution of a young Y chromosome.</title>
        <authorList>
            <person name="Harkess A."/>
            <person name="Zhou J."/>
            <person name="Xu C."/>
            <person name="Bowers J.E."/>
            <person name="Van der Hulst R."/>
            <person name="Ayyampalayam S."/>
            <person name="Mercati F."/>
            <person name="Riccardi P."/>
            <person name="McKain M.R."/>
            <person name="Kakrana A."/>
            <person name="Tang H."/>
            <person name="Ray J."/>
            <person name="Groenendijk J."/>
            <person name="Arikit S."/>
            <person name="Mathioni S.M."/>
            <person name="Nakano M."/>
            <person name="Shan H."/>
            <person name="Telgmann-Rauber A."/>
            <person name="Kanno A."/>
            <person name="Yue Z."/>
            <person name="Chen H."/>
            <person name="Li W."/>
            <person name="Chen Y."/>
            <person name="Xu X."/>
            <person name="Zhang Y."/>
            <person name="Luo S."/>
            <person name="Chen H."/>
            <person name="Gao J."/>
            <person name="Mao Z."/>
            <person name="Pires J.C."/>
            <person name="Luo M."/>
            <person name="Kudrna D."/>
            <person name="Wing R.A."/>
            <person name="Meyers B.C."/>
            <person name="Yi K."/>
            <person name="Kong H."/>
            <person name="Lavrijsen P."/>
            <person name="Sunseri F."/>
            <person name="Falavigna A."/>
            <person name="Ye Y."/>
            <person name="Leebens-Mack J.H."/>
            <person name="Chen G."/>
        </authorList>
    </citation>
    <scope>NUCLEOTIDE SEQUENCE [LARGE SCALE GENOMIC DNA]</scope>
    <source>
        <strain evidence="2">cv. DH0086</strain>
    </source>
</reference>
<dbReference type="AlphaFoldDB" id="A0A5P1EFT2"/>
<name>A0A5P1EFT2_ASPOF</name>
<sequence length="210" mass="23372">MARIFGEVRVSYSMAPIDHRNHYDHDGTYDPKVVYYTKWSERFITPEVEAIEGRGCYKLLAPPPQPSSKKQYLAPLEPEPVPGGSPRIIKEPPVVSMQEHKVGSSANDEPNFEFMCGAIPMSLTASSSFERIANFEGTSAILKFALAIDKTIATTPAPILVVWHKLAISQAWLEAAQCQKEELELKLAVLVKEWVVRAAELETNEEVGNC</sequence>
<evidence type="ECO:0000313" key="2">
    <source>
        <dbReference type="Proteomes" id="UP000243459"/>
    </source>
</evidence>
<keyword evidence="2" id="KW-1185">Reference proteome</keyword>
<accession>A0A5P1EFT2</accession>
<dbReference type="Gramene" id="ONK64712">
    <property type="protein sequence ID" value="ONK64712"/>
    <property type="gene ID" value="A4U43_C07F29090"/>
</dbReference>
<organism evidence="1 2">
    <name type="scientific">Asparagus officinalis</name>
    <name type="common">Garden asparagus</name>
    <dbReference type="NCBI Taxonomy" id="4686"/>
    <lineage>
        <taxon>Eukaryota</taxon>
        <taxon>Viridiplantae</taxon>
        <taxon>Streptophyta</taxon>
        <taxon>Embryophyta</taxon>
        <taxon>Tracheophyta</taxon>
        <taxon>Spermatophyta</taxon>
        <taxon>Magnoliopsida</taxon>
        <taxon>Liliopsida</taxon>
        <taxon>Asparagales</taxon>
        <taxon>Asparagaceae</taxon>
        <taxon>Asparagoideae</taxon>
        <taxon>Asparagus</taxon>
    </lineage>
</organism>
<gene>
    <name evidence="1" type="ORF">A4U43_C07F29090</name>
</gene>
<dbReference type="Proteomes" id="UP000243459">
    <property type="component" value="Chromosome 7"/>
</dbReference>
<dbReference type="EMBL" id="CM007387">
    <property type="protein sequence ID" value="ONK64712.1"/>
    <property type="molecule type" value="Genomic_DNA"/>
</dbReference>
<evidence type="ECO:0000313" key="1">
    <source>
        <dbReference type="EMBL" id="ONK64712.1"/>
    </source>
</evidence>